<dbReference type="Pfam" id="PF00646">
    <property type="entry name" value="F-box"/>
    <property type="match status" value="1"/>
</dbReference>
<evidence type="ECO:0000313" key="2">
    <source>
        <dbReference type="Proteomes" id="UP000504610"/>
    </source>
</evidence>
<dbReference type="KEGG" id="rsz:108819702"/>
<dbReference type="Pfam" id="PF08268">
    <property type="entry name" value="FBA_3"/>
    <property type="match status" value="2"/>
</dbReference>
<dbReference type="PANTHER" id="PTHR31111:SF50">
    <property type="entry name" value="F-BOX DOMAIN-CONTAINING PROTEIN"/>
    <property type="match status" value="1"/>
</dbReference>
<keyword evidence="2" id="KW-1185">Reference proteome</keyword>
<dbReference type="CDD" id="cd22157">
    <property type="entry name" value="F-box_AtFBW1-like"/>
    <property type="match status" value="1"/>
</dbReference>
<dbReference type="InterPro" id="IPR013187">
    <property type="entry name" value="F-box-assoc_dom_typ3"/>
</dbReference>
<feature type="domain" description="F-box" evidence="1">
    <location>
        <begin position="1"/>
        <end position="47"/>
    </location>
</feature>
<dbReference type="GeneID" id="108819702"/>
<dbReference type="OrthoDB" id="1750034at2759"/>
<name>A0A9W3C9Z4_RAPSA</name>
<proteinExistence type="predicted"/>
<dbReference type="SUPFAM" id="SSF81383">
    <property type="entry name" value="F-box domain"/>
    <property type="match status" value="1"/>
</dbReference>
<organism evidence="2 3">
    <name type="scientific">Raphanus sativus</name>
    <name type="common">Radish</name>
    <name type="synonym">Raphanus raphanistrum var. sativus</name>
    <dbReference type="NCBI Taxonomy" id="3726"/>
    <lineage>
        <taxon>Eukaryota</taxon>
        <taxon>Viridiplantae</taxon>
        <taxon>Streptophyta</taxon>
        <taxon>Embryophyta</taxon>
        <taxon>Tracheophyta</taxon>
        <taxon>Spermatophyta</taxon>
        <taxon>Magnoliopsida</taxon>
        <taxon>eudicotyledons</taxon>
        <taxon>Gunneridae</taxon>
        <taxon>Pentapetalae</taxon>
        <taxon>rosids</taxon>
        <taxon>malvids</taxon>
        <taxon>Brassicales</taxon>
        <taxon>Brassicaceae</taxon>
        <taxon>Brassiceae</taxon>
        <taxon>Raphanus</taxon>
    </lineage>
</organism>
<dbReference type="PROSITE" id="PS50181">
    <property type="entry name" value="FBOX"/>
    <property type="match status" value="1"/>
</dbReference>
<evidence type="ECO:0000259" key="1">
    <source>
        <dbReference type="PROSITE" id="PS50181"/>
    </source>
</evidence>
<sequence>MNSIPLELLHEIFSRLPVKSIARCRCVSEQWRSILCSAEFTELFLTKSSTRPSLFFVMRRSRNNEFLFFSFPQLDSTEDDKSSVAACVQFEFWKDFPVELCGYASGLFLLRRVPISKEEKYTEHLICNPSTGQYEFLPTVKTGCVSSLGFDPIDKVFKVVSSNARLPRVYTTTFVNYKGKLGVIRWTCRESMTIWVLEDAEKNDWSEHRFTLPGDIFSGTGSVNAVRVTATGEIVLMENYYQSKPFNVFYFHPERNTVKRHEVQVG</sequence>
<dbReference type="SMART" id="SM00256">
    <property type="entry name" value="FBOX"/>
    <property type="match status" value="1"/>
</dbReference>
<dbReference type="Proteomes" id="UP000504610">
    <property type="component" value="Chromosome 8"/>
</dbReference>
<accession>A0A9W3C9Z4</accession>
<protein>
    <submittedName>
        <fullName evidence="3">F-box protein At1g30925</fullName>
    </submittedName>
</protein>
<evidence type="ECO:0000313" key="3">
    <source>
        <dbReference type="RefSeq" id="XP_056848359.1"/>
    </source>
</evidence>
<dbReference type="AlphaFoldDB" id="A0A9W3C9Z4"/>
<dbReference type="RefSeq" id="XP_056848359.1">
    <property type="nucleotide sequence ID" value="XM_056992379.1"/>
</dbReference>
<reference evidence="3" key="2">
    <citation type="submission" date="2025-08" db="UniProtKB">
        <authorList>
            <consortium name="RefSeq"/>
        </authorList>
    </citation>
    <scope>IDENTIFICATION</scope>
    <source>
        <tissue evidence="3">Leaf</tissue>
    </source>
</reference>
<dbReference type="NCBIfam" id="TIGR01640">
    <property type="entry name" value="F_box_assoc_1"/>
    <property type="match status" value="1"/>
</dbReference>
<dbReference type="InterPro" id="IPR036047">
    <property type="entry name" value="F-box-like_dom_sf"/>
</dbReference>
<reference evidence="2" key="1">
    <citation type="journal article" date="2019" name="Database">
        <title>The radish genome database (RadishGD): an integrated information resource for radish genomics.</title>
        <authorList>
            <person name="Yu H.J."/>
            <person name="Baek S."/>
            <person name="Lee Y.J."/>
            <person name="Cho A."/>
            <person name="Mun J.H."/>
        </authorList>
    </citation>
    <scope>NUCLEOTIDE SEQUENCE [LARGE SCALE GENOMIC DNA]</scope>
    <source>
        <strain evidence="2">cv. WK10039</strain>
    </source>
</reference>
<dbReference type="PANTHER" id="PTHR31111">
    <property type="entry name" value="BNAA05G37150D PROTEIN-RELATED"/>
    <property type="match status" value="1"/>
</dbReference>
<dbReference type="Gene3D" id="1.20.1280.50">
    <property type="match status" value="1"/>
</dbReference>
<dbReference type="InterPro" id="IPR017451">
    <property type="entry name" value="F-box-assoc_interact_dom"/>
</dbReference>
<gene>
    <name evidence="3" type="primary">LOC108819702</name>
</gene>
<dbReference type="InterPro" id="IPR001810">
    <property type="entry name" value="F-box_dom"/>
</dbReference>